<comment type="similarity">
    <text evidence="1">Belongs to the TRAFAC class dynamin-like GTPase superfamily. IRG family.</text>
</comment>
<dbReference type="GO" id="GO:0005525">
    <property type="term" value="F:GTP binding"/>
    <property type="evidence" value="ECO:0007669"/>
    <property type="project" value="UniProtKB-KW"/>
</dbReference>
<dbReference type="PROSITE" id="PS51716">
    <property type="entry name" value="G_IRG"/>
    <property type="match status" value="1"/>
</dbReference>
<proteinExistence type="inferred from homology"/>
<dbReference type="GO" id="GO:0003924">
    <property type="term" value="F:GTPase activity"/>
    <property type="evidence" value="ECO:0007669"/>
    <property type="project" value="TreeGrafter"/>
</dbReference>
<dbReference type="Proteomes" id="UP001501920">
    <property type="component" value="Chromosome 5"/>
</dbReference>
<keyword evidence="4" id="KW-0342">GTP-binding</keyword>
<dbReference type="Gene3D" id="3.40.50.300">
    <property type="entry name" value="P-loop containing nucleotide triphosphate hydrolases"/>
    <property type="match status" value="1"/>
</dbReference>
<dbReference type="SUPFAM" id="SSF52540">
    <property type="entry name" value="P-loop containing nucleoside triphosphate hydrolases"/>
    <property type="match status" value="1"/>
</dbReference>
<dbReference type="InterPro" id="IPR027417">
    <property type="entry name" value="P-loop_NTPase"/>
</dbReference>
<evidence type="ECO:0000256" key="5">
    <source>
        <dbReference type="SAM" id="Phobius"/>
    </source>
</evidence>
<reference evidence="7 8" key="1">
    <citation type="submission" date="2020-10" db="EMBL/GenBank/DDBJ databases">
        <title>Pygocentrus nattereri (red-bellied piranha) genome, fPygNat1, primary haplotype.</title>
        <authorList>
            <person name="Myers G."/>
            <person name="Meyer A."/>
            <person name="Karagic N."/>
            <person name="Pippel M."/>
            <person name="Winkler S."/>
            <person name="Tracey A."/>
            <person name="Wood J."/>
            <person name="Formenti G."/>
            <person name="Howe K."/>
            <person name="Fedrigo O."/>
            <person name="Jarvis E.D."/>
        </authorList>
    </citation>
    <scope>NUCLEOTIDE SEQUENCE [LARGE SCALE GENOMIC DNA]</scope>
</reference>
<evidence type="ECO:0000313" key="8">
    <source>
        <dbReference type="Proteomes" id="UP001501920"/>
    </source>
</evidence>
<dbReference type="Pfam" id="PF05049">
    <property type="entry name" value="IIGP"/>
    <property type="match status" value="1"/>
</dbReference>
<dbReference type="InterPro" id="IPR007743">
    <property type="entry name" value="Immunity-related_GTPase-like"/>
</dbReference>
<evidence type="ECO:0000256" key="3">
    <source>
        <dbReference type="ARBA" id="ARBA00022801"/>
    </source>
</evidence>
<keyword evidence="3" id="KW-0378">Hydrolase</keyword>
<feature type="transmembrane region" description="Helical" evidence="5">
    <location>
        <begin position="351"/>
        <end position="371"/>
    </location>
</feature>
<dbReference type="AlphaFoldDB" id="A0A3B4CBF5"/>
<dbReference type="PANTHER" id="PTHR32341:SF17">
    <property type="entry name" value="IRG-TYPE G DOMAIN-CONTAINING PROTEIN"/>
    <property type="match status" value="1"/>
</dbReference>
<keyword evidence="2" id="KW-0547">Nucleotide-binding</keyword>
<keyword evidence="5" id="KW-0472">Membrane</keyword>
<dbReference type="FunFam" id="3.40.50.300:FF:000541">
    <property type="entry name" value="Immunity related GTPase M"/>
    <property type="match status" value="1"/>
</dbReference>
<keyword evidence="5" id="KW-0812">Transmembrane</keyword>
<feature type="domain" description="IRG-type G" evidence="6">
    <location>
        <begin position="47"/>
        <end position="230"/>
    </location>
</feature>
<evidence type="ECO:0000259" key="6">
    <source>
        <dbReference type="PROSITE" id="PS51716"/>
    </source>
</evidence>
<evidence type="ECO:0000256" key="4">
    <source>
        <dbReference type="ARBA" id="ARBA00023134"/>
    </source>
</evidence>
<keyword evidence="8" id="KW-1185">Reference proteome</keyword>
<dbReference type="STRING" id="42514.ENSPNAP00000007769"/>
<dbReference type="InterPro" id="IPR030385">
    <property type="entry name" value="G_IRG_dom"/>
</dbReference>
<dbReference type="InterPro" id="IPR051515">
    <property type="entry name" value="IRG"/>
</dbReference>
<reference evidence="7" key="3">
    <citation type="submission" date="2025-09" db="UniProtKB">
        <authorList>
            <consortium name="Ensembl"/>
        </authorList>
    </citation>
    <scope>IDENTIFICATION</scope>
</reference>
<accession>A0A3B4CBF5</accession>
<evidence type="ECO:0000256" key="1">
    <source>
        <dbReference type="ARBA" id="ARBA00005429"/>
    </source>
</evidence>
<sequence>MISSSLPSPSFGISEAEMNEMSSVLQSYKATDVLAQVEGMLEQMTSVTLNIAVTGESGAGKSSFINAFRGVDDEGPEAAETGVTATTQVALAYPHPMAHNVLLWDLPGIGTTSFQPGTYLEDVGLLKYDFFIIVTADRFQEYHYALAKCIMQAQKKFYFIRNKVDRDLEANAMRRSQKGLSDADVLDHLRANCEKNLTMCQGGKPRVFLLSCFDPQRYDFPVLQMTLLEELQGHKQHALLLSLPNLSATLIQNKKKALAGAVWKRAMVACLSSVGVGNSLCSIIPKVMDTLKSYQQAFCLDADSLHRLASITGISFEVQNVNKSYSNALESTLSQAVPVQQVLAKQLERRVPVLGTVIAGGVSFVACYFLLTSALKNLSEDGERVMQRILLVAVSKQKYCLDDCECNQSCFGIQGSHLSTMFTHV</sequence>
<reference evidence="7" key="2">
    <citation type="submission" date="2025-08" db="UniProtKB">
        <authorList>
            <consortium name="Ensembl"/>
        </authorList>
    </citation>
    <scope>IDENTIFICATION</scope>
</reference>
<keyword evidence="5" id="KW-1133">Transmembrane helix</keyword>
<evidence type="ECO:0000313" key="7">
    <source>
        <dbReference type="Ensembl" id="ENSPNAP00000007769.2"/>
    </source>
</evidence>
<dbReference type="GeneTree" id="ENSGT00950000183007"/>
<organism evidence="7 8">
    <name type="scientific">Pygocentrus nattereri</name>
    <name type="common">Red-bellied piranha</name>
    <dbReference type="NCBI Taxonomy" id="42514"/>
    <lineage>
        <taxon>Eukaryota</taxon>
        <taxon>Metazoa</taxon>
        <taxon>Chordata</taxon>
        <taxon>Craniata</taxon>
        <taxon>Vertebrata</taxon>
        <taxon>Euteleostomi</taxon>
        <taxon>Actinopterygii</taxon>
        <taxon>Neopterygii</taxon>
        <taxon>Teleostei</taxon>
        <taxon>Ostariophysi</taxon>
        <taxon>Characiformes</taxon>
        <taxon>Characoidei</taxon>
        <taxon>Pygocentrus</taxon>
    </lineage>
</organism>
<name>A0A3B4CBF5_PYGNA</name>
<dbReference type="GO" id="GO:0016020">
    <property type="term" value="C:membrane"/>
    <property type="evidence" value="ECO:0007669"/>
    <property type="project" value="InterPro"/>
</dbReference>
<protein>
    <recommendedName>
        <fullName evidence="6">IRG-type G domain-containing protein</fullName>
    </recommendedName>
</protein>
<evidence type="ECO:0000256" key="2">
    <source>
        <dbReference type="ARBA" id="ARBA00022741"/>
    </source>
</evidence>
<dbReference type="PANTHER" id="PTHR32341">
    <property type="entry name" value="INTERFERON-INDUCIBLE GTPASE"/>
    <property type="match status" value="1"/>
</dbReference>
<dbReference type="Ensembl" id="ENSPNAT00000001278.2">
    <property type="protein sequence ID" value="ENSPNAP00000007769.2"/>
    <property type="gene ID" value="ENSPNAG00000013489.2"/>
</dbReference>